<evidence type="ECO:0000313" key="7">
    <source>
        <dbReference type="Proteomes" id="UP000051886"/>
    </source>
</evidence>
<keyword evidence="2" id="KW-0413">Isomerase</keyword>
<feature type="region of interest" description="Disordered" evidence="4">
    <location>
        <begin position="132"/>
        <end position="151"/>
    </location>
</feature>
<keyword evidence="7" id="KW-1185">Reference proteome</keyword>
<dbReference type="InterPro" id="IPR047215">
    <property type="entry name" value="Galactose_mutarotase-like"/>
</dbReference>
<gene>
    <name evidence="6" type="ORF">IV66_GL001062</name>
</gene>
<evidence type="ECO:0000256" key="2">
    <source>
        <dbReference type="ARBA" id="ARBA00023235"/>
    </source>
</evidence>
<accession>A0A0R2L1D1</accession>
<dbReference type="OrthoDB" id="9779408at2"/>
<name>A0A0R2L1D1_9LACO</name>
<comment type="caution">
    <text evidence="6">The sequence shown here is derived from an EMBL/GenBank/DDBJ whole genome shotgun (WGS) entry which is preliminary data.</text>
</comment>
<comment type="similarity">
    <text evidence="1">Belongs to the aldose epimerase family.</text>
</comment>
<dbReference type="PANTHER" id="PTHR10091">
    <property type="entry name" value="ALDOSE-1-EPIMERASE"/>
    <property type="match status" value="1"/>
</dbReference>
<dbReference type="Gene3D" id="2.70.98.10">
    <property type="match status" value="1"/>
</dbReference>
<feature type="chain" id="PRO_5039333271" evidence="5">
    <location>
        <begin position="23"/>
        <end position="382"/>
    </location>
</feature>
<keyword evidence="3" id="KW-0119">Carbohydrate metabolism</keyword>
<dbReference type="STRING" id="449659.IV66_GL001062"/>
<dbReference type="GO" id="GO:0005737">
    <property type="term" value="C:cytoplasm"/>
    <property type="evidence" value="ECO:0007669"/>
    <property type="project" value="TreeGrafter"/>
</dbReference>
<evidence type="ECO:0000256" key="3">
    <source>
        <dbReference type="ARBA" id="ARBA00023277"/>
    </source>
</evidence>
<evidence type="ECO:0000313" key="6">
    <source>
        <dbReference type="EMBL" id="KRN95615.1"/>
    </source>
</evidence>
<dbReference type="Proteomes" id="UP000051886">
    <property type="component" value="Unassembled WGS sequence"/>
</dbReference>
<dbReference type="Pfam" id="PF01263">
    <property type="entry name" value="Aldose_epim"/>
    <property type="match status" value="1"/>
</dbReference>
<keyword evidence="5" id="KW-0732">Signal</keyword>
<sequence>MKKGSWVKAALTSAAVCLGAFGIGQLNNEQTVDAASTDNGQVQKFDKYKGHQVYEYTVENKNGLKVSVLSQGGTLHGIYVPKGPKDKRNIIMSFKHTKQYYDKNGKSLYVGQQVGPVGNRIKDGKFKIDDKKYSVPTNEKGNTLHGGPNGYNSVRWKGETGTYKGNPAITLRHTFKSKYTGFPGNVKATTRYVVTDDDKVQVLMNAKTDKDTIFDPTIHAYFNLGQEKTINNQVLTLNAPQRLDLNKEKIPTGKFINNIGKYDFSKEKPLKKHLDPMKKTKEGGFDTMFSVEPDKNGQIAKLSDPKTDRAVTFHSKRNGLVVFSGQSFNKKIPFESGKGHKYGAIALEPQMLPDTANHPSFGDVSLKAGQSKTKTITYQIDY</sequence>
<proteinExistence type="inferred from homology"/>
<evidence type="ECO:0000256" key="4">
    <source>
        <dbReference type="SAM" id="MobiDB-lite"/>
    </source>
</evidence>
<organism evidence="6 7">
    <name type="scientific">Ligilactobacillus pobuzihii</name>
    <dbReference type="NCBI Taxonomy" id="449659"/>
    <lineage>
        <taxon>Bacteria</taxon>
        <taxon>Bacillati</taxon>
        <taxon>Bacillota</taxon>
        <taxon>Bacilli</taxon>
        <taxon>Lactobacillales</taxon>
        <taxon>Lactobacillaceae</taxon>
        <taxon>Ligilactobacillus</taxon>
    </lineage>
</organism>
<dbReference type="AlphaFoldDB" id="A0A0R2L1D1"/>
<evidence type="ECO:0000256" key="1">
    <source>
        <dbReference type="ARBA" id="ARBA00006206"/>
    </source>
</evidence>
<feature type="signal peptide" evidence="5">
    <location>
        <begin position="1"/>
        <end position="22"/>
    </location>
</feature>
<dbReference type="EMBL" id="JQCN01000070">
    <property type="protein sequence ID" value="KRN95615.1"/>
    <property type="molecule type" value="Genomic_DNA"/>
</dbReference>
<protein>
    <submittedName>
        <fullName evidence="6">Galactose mutarotase</fullName>
    </submittedName>
</protein>
<dbReference type="GO" id="GO:0004034">
    <property type="term" value="F:aldose 1-epimerase activity"/>
    <property type="evidence" value="ECO:0007669"/>
    <property type="project" value="TreeGrafter"/>
</dbReference>
<dbReference type="GO" id="GO:0006006">
    <property type="term" value="P:glucose metabolic process"/>
    <property type="evidence" value="ECO:0007669"/>
    <property type="project" value="TreeGrafter"/>
</dbReference>
<dbReference type="InterPro" id="IPR011013">
    <property type="entry name" value="Gal_mutarotase_sf_dom"/>
</dbReference>
<dbReference type="PATRIC" id="fig|449659.4.peg.1072"/>
<dbReference type="RefSeq" id="WP_017868503.1">
    <property type="nucleotide sequence ID" value="NZ_BJYB01000008.1"/>
</dbReference>
<evidence type="ECO:0000256" key="5">
    <source>
        <dbReference type="SAM" id="SignalP"/>
    </source>
</evidence>
<dbReference type="InterPro" id="IPR008183">
    <property type="entry name" value="Aldose_1/G6P_1-epimerase"/>
</dbReference>
<dbReference type="CDD" id="cd09019">
    <property type="entry name" value="galactose_mutarotase_like"/>
    <property type="match status" value="1"/>
</dbReference>
<dbReference type="InterPro" id="IPR014718">
    <property type="entry name" value="GH-type_carb-bd"/>
</dbReference>
<dbReference type="GO" id="GO:0030246">
    <property type="term" value="F:carbohydrate binding"/>
    <property type="evidence" value="ECO:0007669"/>
    <property type="project" value="InterPro"/>
</dbReference>
<reference evidence="6 7" key="1">
    <citation type="journal article" date="2015" name="Genome Announc.">
        <title>Expanding the biotechnology potential of lactobacilli through comparative genomics of 213 strains and associated genera.</title>
        <authorList>
            <person name="Sun Z."/>
            <person name="Harris H.M."/>
            <person name="McCann A."/>
            <person name="Guo C."/>
            <person name="Argimon S."/>
            <person name="Zhang W."/>
            <person name="Yang X."/>
            <person name="Jeffery I.B."/>
            <person name="Cooney J.C."/>
            <person name="Kagawa T.F."/>
            <person name="Liu W."/>
            <person name="Song Y."/>
            <person name="Salvetti E."/>
            <person name="Wrobel A."/>
            <person name="Rasinkangas P."/>
            <person name="Parkhill J."/>
            <person name="Rea M.C."/>
            <person name="O'Sullivan O."/>
            <person name="Ritari J."/>
            <person name="Douillard F.P."/>
            <person name="Paul Ross R."/>
            <person name="Yang R."/>
            <person name="Briner A.E."/>
            <person name="Felis G.E."/>
            <person name="de Vos W.M."/>
            <person name="Barrangou R."/>
            <person name="Klaenhammer T.R."/>
            <person name="Caufield P.W."/>
            <person name="Cui Y."/>
            <person name="Zhang H."/>
            <person name="O'Toole P.W."/>
        </authorList>
    </citation>
    <scope>NUCLEOTIDE SEQUENCE [LARGE SCALE GENOMIC DNA]</scope>
    <source>
        <strain evidence="6 7">NBRC 103219</strain>
    </source>
</reference>
<dbReference type="SUPFAM" id="SSF74650">
    <property type="entry name" value="Galactose mutarotase-like"/>
    <property type="match status" value="1"/>
</dbReference>
<dbReference type="GO" id="GO:0033499">
    <property type="term" value="P:galactose catabolic process via UDP-galactose, Leloir pathway"/>
    <property type="evidence" value="ECO:0007669"/>
    <property type="project" value="TreeGrafter"/>
</dbReference>
<dbReference type="PANTHER" id="PTHR10091:SF0">
    <property type="entry name" value="GALACTOSE MUTAROTASE"/>
    <property type="match status" value="1"/>
</dbReference>